<gene>
    <name evidence="1" type="ORF">GGE12_004820</name>
</gene>
<comment type="caution">
    <text evidence="1">The sequence shown here is derived from an EMBL/GenBank/DDBJ whole genome shotgun (WGS) entry which is preliminary data.</text>
</comment>
<sequence length="195" mass="21742">MTDFFTDEERAFLGRPHIARAWFAELDLPSGLWRLHNGVGRAMAGGHEWRGVSDPAGGQLVSISAVEYPRFGQAAKVDIVIAGFNVDFLRSVKEQGREIEGRYADLYWLAFDQETQEAWSSGLKKLFPGKLSSPKIRWSGIGTRTVALTVESLWQSQNYPFGGKLNGADQRRRYPGDKGLDFAGVKVYEVIKSDA</sequence>
<reference evidence="1 2" key="1">
    <citation type="submission" date="2020-08" db="EMBL/GenBank/DDBJ databases">
        <title>Genomic Encyclopedia of Type Strains, Phase IV (KMG-V): Genome sequencing to study the core and pangenomes of soil and plant-associated prokaryotes.</title>
        <authorList>
            <person name="Whitman W."/>
        </authorList>
    </citation>
    <scope>NUCLEOTIDE SEQUENCE [LARGE SCALE GENOMIC DNA]</scope>
    <source>
        <strain evidence="1 2">SEMIA 402</strain>
    </source>
</reference>
<evidence type="ECO:0000313" key="2">
    <source>
        <dbReference type="Proteomes" id="UP000533641"/>
    </source>
</evidence>
<proteinExistence type="predicted"/>
<dbReference type="Proteomes" id="UP000533641">
    <property type="component" value="Unassembled WGS sequence"/>
</dbReference>
<evidence type="ECO:0000313" key="1">
    <source>
        <dbReference type="EMBL" id="MBB4277022.1"/>
    </source>
</evidence>
<dbReference type="EMBL" id="JACIGM010000011">
    <property type="protein sequence ID" value="MBB4277022.1"/>
    <property type="molecule type" value="Genomic_DNA"/>
</dbReference>
<accession>A0A7W6RRB6</accession>
<organism evidence="1 2">
    <name type="scientific">Rhizobium mongolense</name>
    <dbReference type="NCBI Taxonomy" id="57676"/>
    <lineage>
        <taxon>Bacteria</taxon>
        <taxon>Pseudomonadati</taxon>
        <taxon>Pseudomonadota</taxon>
        <taxon>Alphaproteobacteria</taxon>
        <taxon>Hyphomicrobiales</taxon>
        <taxon>Rhizobiaceae</taxon>
        <taxon>Rhizobium/Agrobacterium group</taxon>
        <taxon>Rhizobium</taxon>
    </lineage>
</organism>
<dbReference type="RefSeq" id="WP_183927658.1">
    <property type="nucleotide sequence ID" value="NZ_JACIGM010000011.1"/>
</dbReference>
<dbReference type="AlphaFoldDB" id="A0A7W6RRB6"/>
<protein>
    <submittedName>
        <fullName evidence="1">Uncharacterized protein</fullName>
    </submittedName>
</protein>
<name>A0A7W6RRB6_9HYPH</name>